<keyword evidence="2" id="KW-0804">Transcription</keyword>
<sequence length="193" mass="21300">MPENQKSSRFFSIGSVSKQLEVPTGTLRQWEQDFELNIPRTSNNVRFYTEDDIELLHNIKKLFSDGSSVETIRQQLLTAPRTAQAPSVPGVAAPDLARAIQDVHERVLHIQRLLETMPDILEAAIAGKAGTKQKNVVAAPVEAEAVDAEKLREAAATAPEATRVFVAAQTAPETNNKPSWRRPKPQTKKAGKR</sequence>
<dbReference type="AlphaFoldDB" id="A0A916K2C9"/>
<evidence type="ECO:0000313" key="6">
    <source>
        <dbReference type="Proteomes" id="UP000693672"/>
    </source>
</evidence>
<gene>
    <name evidence="5" type="ORF">PAESOLCIP111_03337</name>
</gene>
<dbReference type="GO" id="GO:0003677">
    <property type="term" value="F:DNA binding"/>
    <property type="evidence" value="ECO:0007669"/>
    <property type="project" value="InterPro"/>
</dbReference>
<evidence type="ECO:0000313" key="5">
    <source>
        <dbReference type="EMBL" id="CAG7631993.1"/>
    </source>
</evidence>
<evidence type="ECO:0000256" key="1">
    <source>
        <dbReference type="ARBA" id="ARBA00023015"/>
    </source>
</evidence>
<protein>
    <recommendedName>
        <fullName evidence="4">HTH merR-type domain-containing protein</fullName>
    </recommendedName>
</protein>
<feature type="region of interest" description="Disordered" evidence="3">
    <location>
        <begin position="157"/>
        <end position="193"/>
    </location>
</feature>
<evidence type="ECO:0000256" key="3">
    <source>
        <dbReference type="SAM" id="MobiDB-lite"/>
    </source>
</evidence>
<dbReference type="InterPro" id="IPR000551">
    <property type="entry name" value="MerR-type_HTH_dom"/>
</dbReference>
<dbReference type="GO" id="GO:0003700">
    <property type="term" value="F:DNA-binding transcription factor activity"/>
    <property type="evidence" value="ECO:0007669"/>
    <property type="project" value="InterPro"/>
</dbReference>
<dbReference type="SMART" id="SM00422">
    <property type="entry name" value="HTH_MERR"/>
    <property type="match status" value="1"/>
</dbReference>
<dbReference type="RefSeq" id="WP_218093098.1">
    <property type="nucleotide sequence ID" value="NZ_CAJVAS010000014.1"/>
</dbReference>
<accession>A0A916K2C9</accession>
<feature type="domain" description="HTH merR-type" evidence="4">
    <location>
        <begin position="10"/>
        <end position="78"/>
    </location>
</feature>
<keyword evidence="1" id="KW-0805">Transcription regulation</keyword>
<dbReference type="PROSITE" id="PS50937">
    <property type="entry name" value="HTH_MERR_2"/>
    <property type="match status" value="1"/>
</dbReference>
<dbReference type="CDD" id="cd04764">
    <property type="entry name" value="HTH_MlrA-like_sg1"/>
    <property type="match status" value="1"/>
</dbReference>
<reference evidence="5" key="1">
    <citation type="submission" date="2021-06" db="EMBL/GenBank/DDBJ databases">
        <authorList>
            <person name="Criscuolo A."/>
        </authorList>
    </citation>
    <scope>NUCLEOTIDE SEQUENCE</scope>
    <source>
        <strain evidence="5">CIP111600</strain>
    </source>
</reference>
<dbReference type="PANTHER" id="PTHR30204">
    <property type="entry name" value="REDOX-CYCLING DRUG-SENSING TRANSCRIPTIONAL ACTIVATOR SOXR"/>
    <property type="match status" value="1"/>
</dbReference>
<evidence type="ECO:0000256" key="2">
    <source>
        <dbReference type="ARBA" id="ARBA00023163"/>
    </source>
</evidence>
<comment type="caution">
    <text evidence="5">The sequence shown here is derived from an EMBL/GenBank/DDBJ whole genome shotgun (WGS) entry which is preliminary data.</text>
</comment>
<feature type="compositionally biased region" description="Basic residues" evidence="3">
    <location>
        <begin position="179"/>
        <end position="193"/>
    </location>
</feature>
<keyword evidence="6" id="KW-1185">Reference proteome</keyword>
<name>A0A916K2C9_9BACL</name>
<dbReference type="PANTHER" id="PTHR30204:SF69">
    <property type="entry name" value="MERR-FAMILY TRANSCRIPTIONAL REGULATOR"/>
    <property type="match status" value="1"/>
</dbReference>
<evidence type="ECO:0000259" key="4">
    <source>
        <dbReference type="PROSITE" id="PS50937"/>
    </source>
</evidence>
<dbReference type="Pfam" id="PF13411">
    <property type="entry name" value="MerR_1"/>
    <property type="match status" value="1"/>
</dbReference>
<dbReference type="Proteomes" id="UP000693672">
    <property type="component" value="Unassembled WGS sequence"/>
</dbReference>
<dbReference type="EMBL" id="CAJVAS010000014">
    <property type="protein sequence ID" value="CAG7631993.1"/>
    <property type="molecule type" value="Genomic_DNA"/>
</dbReference>
<dbReference type="InterPro" id="IPR047057">
    <property type="entry name" value="MerR_fam"/>
</dbReference>
<organism evidence="5 6">
    <name type="scientific">Paenibacillus solanacearum</name>
    <dbReference type="NCBI Taxonomy" id="2048548"/>
    <lineage>
        <taxon>Bacteria</taxon>
        <taxon>Bacillati</taxon>
        <taxon>Bacillota</taxon>
        <taxon>Bacilli</taxon>
        <taxon>Bacillales</taxon>
        <taxon>Paenibacillaceae</taxon>
        <taxon>Paenibacillus</taxon>
    </lineage>
</organism>
<proteinExistence type="predicted"/>